<accession>A0A8J2YZV3</accession>
<dbReference type="Proteomes" id="UP000646365">
    <property type="component" value="Unassembled WGS sequence"/>
</dbReference>
<evidence type="ECO:0000313" key="1">
    <source>
        <dbReference type="EMBL" id="GGF43483.1"/>
    </source>
</evidence>
<proteinExistence type="predicted"/>
<dbReference type="AlphaFoldDB" id="A0A8J2YZV3"/>
<reference evidence="1" key="2">
    <citation type="submission" date="2020-09" db="EMBL/GenBank/DDBJ databases">
        <authorList>
            <person name="Sun Q."/>
            <person name="Zhou Y."/>
        </authorList>
    </citation>
    <scope>NUCLEOTIDE SEQUENCE</scope>
    <source>
        <strain evidence="1">CGMCC 1.15725</strain>
    </source>
</reference>
<protein>
    <recommendedName>
        <fullName evidence="3">2OG-Fe(II) oxygenase</fullName>
    </recommendedName>
</protein>
<evidence type="ECO:0000313" key="2">
    <source>
        <dbReference type="Proteomes" id="UP000646365"/>
    </source>
</evidence>
<keyword evidence="2" id="KW-1185">Reference proteome</keyword>
<sequence>MADRACREEMPFRHWLLRDVLPDATCRALRALPFAPPRIADTAGRRETHNSSRLFFGAEAQARHPVCAALVAAYQDARVVRRLETLGGIDLAGSFLRVELCLDTQGFWLEPHTDIGAKLFTHLVYLSTGPEARAWGTDLLWPDGTLAARADAVPNSGLIFVPATDTWHGFAPRPITGVRRTLIVNYVKPEWRSRHELAFPQRPVET</sequence>
<dbReference type="Gene3D" id="2.60.120.620">
    <property type="entry name" value="q2cbj1_9rhob like domain"/>
    <property type="match status" value="1"/>
</dbReference>
<organism evidence="1 2">
    <name type="scientific">Aliidongia dinghuensis</name>
    <dbReference type="NCBI Taxonomy" id="1867774"/>
    <lineage>
        <taxon>Bacteria</taxon>
        <taxon>Pseudomonadati</taxon>
        <taxon>Pseudomonadota</taxon>
        <taxon>Alphaproteobacteria</taxon>
        <taxon>Rhodospirillales</taxon>
        <taxon>Dongiaceae</taxon>
        <taxon>Aliidongia</taxon>
    </lineage>
</organism>
<dbReference type="EMBL" id="BMJQ01000020">
    <property type="protein sequence ID" value="GGF43483.1"/>
    <property type="molecule type" value="Genomic_DNA"/>
</dbReference>
<comment type="caution">
    <text evidence="1">The sequence shown here is derived from an EMBL/GenBank/DDBJ whole genome shotgun (WGS) entry which is preliminary data.</text>
</comment>
<evidence type="ECO:0008006" key="3">
    <source>
        <dbReference type="Google" id="ProtNLM"/>
    </source>
</evidence>
<name>A0A8J2YZV3_9PROT</name>
<gene>
    <name evidence="1" type="ORF">GCM10011611_57400</name>
</gene>
<reference evidence="1" key="1">
    <citation type="journal article" date="2014" name="Int. J. Syst. Evol. Microbiol.">
        <title>Complete genome sequence of Corynebacterium casei LMG S-19264T (=DSM 44701T), isolated from a smear-ripened cheese.</title>
        <authorList>
            <consortium name="US DOE Joint Genome Institute (JGI-PGF)"/>
            <person name="Walter F."/>
            <person name="Albersmeier A."/>
            <person name="Kalinowski J."/>
            <person name="Ruckert C."/>
        </authorList>
    </citation>
    <scope>NUCLEOTIDE SEQUENCE</scope>
    <source>
        <strain evidence="1">CGMCC 1.15725</strain>
    </source>
</reference>